<proteinExistence type="inferred from homology"/>
<gene>
    <name evidence="8" type="ORF">AMJ52_05810</name>
</gene>
<feature type="domain" description="EamA" evidence="7">
    <location>
        <begin position="158"/>
        <end position="296"/>
    </location>
</feature>
<dbReference type="AlphaFoldDB" id="A0A0S7YD75"/>
<dbReference type="InterPro" id="IPR000620">
    <property type="entry name" value="EamA_dom"/>
</dbReference>
<dbReference type="SUPFAM" id="SSF103481">
    <property type="entry name" value="Multidrug resistance efflux transporter EmrE"/>
    <property type="match status" value="2"/>
</dbReference>
<dbReference type="InterPro" id="IPR037185">
    <property type="entry name" value="EmrE-like"/>
</dbReference>
<dbReference type="Gene3D" id="1.10.3730.20">
    <property type="match status" value="1"/>
</dbReference>
<feature type="transmembrane region" description="Helical" evidence="6">
    <location>
        <begin position="42"/>
        <end position="62"/>
    </location>
</feature>
<protein>
    <recommendedName>
        <fullName evidence="7">EamA domain-containing protein</fullName>
    </recommendedName>
</protein>
<evidence type="ECO:0000259" key="7">
    <source>
        <dbReference type="Pfam" id="PF00892"/>
    </source>
</evidence>
<keyword evidence="5 6" id="KW-0472">Membrane</keyword>
<dbReference type="EMBL" id="LJNI01000066">
    <property type="protein sequence ID" value="KPJ72612.1"/>
    <property type="molecule type" value="Genomic_DNA"/>
</dbReference>
<feature type="transmembrane region" description="Helical" evidence="6">
    <location>
        <begin position="12"/>
        <end position="30"/>
    </location>
</feature>
<dbReference type="Proteomes" id="UP000051012">
    <property type="component" value="Unassembled WGS sequence"/>
</dbReference>
<evidence type="ECO:0000256" key="2">
    <source>
        <dbReference type="ARBA" id="ARBA00007362"/>
    </source>
</evidence>
<keyword evidence="3 6" id="KW-0812">Transmembrane</keyword>
<feature type="transmembrane region" description="Helical" evidence="6">
    <location>
        <begin position="68"/>
        <end position="89"/>
    </location>
</feature>
<dbReference type="PANTHER" id="PTHR32322">
    <property type="entry name" value="INNER MEMBRANE TRANSPORTER"/>
    <property type="match status" value="1"/>
</dbReference>
<accession>A0A0S7YD75</accession>
<dbReference type="InterPro" id="IPR050638">
    <property type="entry name" value="AA-Vitamin_Transporters"/>
</dbReference>
<evidence type="ECO:0000256" key="6">
    <source>
        <dbReference type="SAM" id="Phobius"/>
    </source>
</evidence>
<dbReference type="GO" id="GO:0016020">
    <property type="term" value="C:membrane"/>
    <property type="evidence" value="ECO:0007669"/>
    <property type="project" value="UniProtKB-SubCell"/>
</dbReference>
<evidence type="ECO:0000313" key="8">
    <source>
        <dbReference type="EMBL" id="KPJ72612.1"/>
    </source>
</evidence>
<feature type="transmembrane region" description="Helical" evidence="6">
    <location>
        <begin position="224"/>
        <end position="245"/>
    </location>
</feature>
<evidence type="ECO:0000256" key="4">
    <source>
        <dbReference type="ARBA" id="ARBA00022989"/>
    </source>
</evidence>
<keyword evidence="4 6" id="KW-1133">Transmembrane helix</keyword>
<dbReference type="Pfam" id="PF00892">
    <property type="entry name" value="EamA"/>
    <property type="match status" value="2"/>
</dbReference>
<evidence type="ECO:0000256" key="1">
    <source>
        <dbReference type="ARBA" id="ARBA00004141"/>
    </source>
</evidence>
<sequence length="298" mass="32870">MHSSIPYLGEGLSLLAAILWALAVVFFRKCGERVHPLALNSFKNLFALILFIPTMWLFGEAFFYQAPFAIYLIFMLSGVIGIGVGDTIFFNSLNRLGAGLTGIVVCMYSPFIICLSILLLGERLTPLQIIGALMIIIAVLIATYEKRTRSINRKQIVLGVLLGILSSACMAVGIVMIKPLLPHYPLLWLTGVRLFGGSVVLGLLLLFYPARRKIVNSLISTRRWTYTITGSFIGAFLAMLVWLAGMKYTQASIASALNQTSIIFIFIFAGFILREPINIRRVFGIILAFVGSFLVSFG</sequence>
<feature type="domain" description="EamA" evidence="7">
    <location>
        <begin position="9"/>
        <end position="143"/>
    </location>
</feature>
<feature type="transmembrane region" description="Helical" evidence="6">
    <location>
        <begin position="156"/>
        <end position="180"/>
    </location>
</feature>
<organism evidence="8 9">
    <name type="scientific">candidate division TA06 bacterium DG_78</name>
    <dbReference type="NCBI Taxonomy" id="1703772"/>
    <lineage>
        <taxon>Bacteria</taxon>
        <taxon>Bacteria division TA06</taxon>
    </lineage>
</organism>
<feature type="transmembrane region" description="Helical" evidence="6">
    <location>
        <begin position="96"/>
        <end position="120"/>
    </location>
</feature>
<feature type="transmembrane region" description="Helical" evidence="6">
    <location>
        <begin position="279"/>
        <end position="297"/>
    </location>
</feature>
<comment type="similarity">
    <text evidence="2">Belongs to the EamA transporter family.</text>
</comment>
<evidence type="ECO:0000256" key="5">
    <source>
        <dbReference type="ARBA" id="ARBA00023136"/>
    </source>
</evidence>
<comment type="caution">
    <text evidence="8">The sequence shown here is derived from an EMBL/GenBank/DDBJ whole genome shotgun (WGS) entry which is preliminary data.</text>
</comment>
<name>A0A0S7YD75_UNCT6</name>
<reference evidence="8 9" key="1">
    <citation type="journal article" date="2015" name="Microbiome">
        <title>Genomic resolution of linkages in carbon, nitrogen, and sulfur cycling among widespread estuary sediment bacteria.</title>
        <authorList>
            <person name="Baker B.J."/>
            <person name="Lazar C.S."/>
            <person name="Teske A.P."/>
            <person name="Dick G.J."/>
        </authorList>
    </citation>
    <scope>NUCLEOTIDE SEQUENCE [LARGE SCALE GENOMIC DNA]</scope>
    <source>
        <strain evidence="8">DG_78</strain>
    </source>
</reference>
<feature type="transmembrane region" description="Helical" evidence="6">
    <location>
        <begin position="186"/>
        <end position="208"/>
    </location>
</feature>
<evidence type="ECO:0000313" key="9">
    <source>
        <dbReference type="Proteomes" id="UP000051012"/>
    </source>
</evidence>
<comment type="subcellular location">
    <subcellularLocation>
        <location evidence="1">Membrane</location>
        <topology evidence="1">Multi-pass membrane protein</topology>
    </subcellularLocation>
</comment>
<dbReference type="PANTHER" id="PTHR32322:SF2">
    <property type="entry name" value="EAMA DOMAIN-CONTAINING PROTEIN"/>
    <property type="match status" value="1"/>
</dbReference>
<evidence type="ECO:0000256" key="3">
    <source>
        <dbReference type="ARBA" id="ARBA00022692"/>
    </source>
</evidence>
<feature type="transmembrane region" description="Helical" evidence="6">
    <location>
        <begin position="251"/>
        <end position="272"/>
    </location>
</feature>
<feature type="transmembrane region" description="Helical" evidence="6">
    <location>
        <begin position="126"/>
        <end position="144"/>
    </location>
</feature>